<protein>
    <submittedName>
        <fullName evidence="1">Uncharacterized protein</fullName>
    </submittedName>
</protein>
<gene>
    <name evidence="1" type="ORF">JWG45_21370</name>
</gene>
<dbReference type="Proteomes" id="UP000724686">
    <property type="component" value="Unassembled WGS sequence"/>
</dbReference>
<dbReference type="EMBL" id="JAFFPU010000080">
    <property type="protein sequence ID" value="MBM9579703.1"/>
    <property type="molecule type" value="Genomic_DNA"/>
</dbReference>
<evidence type="ECO:0000313" key="1">
    <source>
        <dbReference type="EMBL" id="MBM9579703.1"/>
    </source>
</evidence>
<sequence length="248" mass="28786">MKIRKPEQKGEWHVLRLPAILEDGSSLWPEKFPIENVLKTRAMIGETRFSGLYQQIPMDTVERMFPDPIYAEPPQKIKTYAFWDPAFRSAEKKKDYNGFAAGGPEEKLFYVLAGEIWRAGLRESYDKVEKLCKDLNVSMLFIEKNKGEDALEIEMQRRGIPCKGIISSGNKDFRIQQHVRMVWDLLRFSKYVSQAFLRQVLMYTILALHDDAPDTLAGLMISTKFGPQAKDLKNRLGFFEMLLNEGRW</sequence>
<dbReference type="Gene3D" id="3.30.420.240">
    <property type="match status" value="1"/>
</dbReference>
<dbReference type="RefSeq" id="WP_205281635.1">
    <property type="nucleotide sequence ID" value="NZ_JAFFPU010000080.1"/>
</dbReference>
<accession>A0ABS2UI32</accession>
<evidence type="ECO:0000313" key="2">
    <source>
        <dbReference type="Proteomes" id="UP000724686"/>
    </source>
</evidence>
<keyword evidence="2" id="KW-1185">Reference proteome</keyword>
<reference evidence="1 2" key="1">
    <citation type="submission" date="2021-02" db="EMBL/GenBank/DDBJ databases">
        <title>Leptospira ainlahdjerensis sp. nov., Leptospira ainazelensis sp. nov., Leptospira abararensis sp. nov. and Leptospira chreensis sp. nov., four new species isolated from water sources in Algeria.</title>
        <authorList>
            <person name="Amara Korba A."/>
            <person name="Kainiu M."/>
            <person name="Vincent A.T."/>
            <person name="Mariet J.-F."/>
            <person name="Veyrier F.J."/>
            <person name="Goarant C."/>
            <person name="Picardeau M."/>
        </authorList>
    </citation>
    <scope>NUCLEOTIDE SEQUENCE [LARGE SCALE GENOMIC DNA]</scope>
    <source>
        <strain evidence="1 2">201903070</strain>
    </source>
</reference>
<organism evidence="1 2">
    <name type="scientific">Leptospira ainlahdjerensis</name>
    <dbReference type="NCBI Taxonomy" id="2810033"/>
    <lineage>
        <taxon>Bacteria</taxon>
        <taxon>Pseudomonadati</taxon>
        <taxon>Spirochaetota</taxon>
        <taxon>Spirochaetia</taxon>
        <taxon>Leptospirales</taxon>
        <taxon>Leptospiraceae</taxon>
        <taxon>Leptospira</taxon>
    </lineage>
</organism>
<name>A0ABS2UI32_9LEPT</name>
<comment type="caution">
    <text evidence="1">The sequence shown here is derived from an EMBL/GenBank/DDBJ whole genome shotgun (WGS) entry which is preliminary data.</text>
</comment>
<proteinExistence type="predicted"/>